<proteinExistence type="inferred from homology"/>
<name>A0ABQ3I435_9BACT</name>
<evidence type="ECO:0000313" key="11">
    <source>
        <dbReference type="Proteomes" id="UP000658258"/>
    </source>
</evidence>
<accession>A0ABQ3I435</accession>
<dbReference type="InterPro" id="IPR003136">
    <property type="entry name" value="Cytidylate_kin"/>
</dbReference>
<comment type="catalytic activity">
    <reaction evidence="7 8">
        <text>CMP + ATP = CDP + ADP</text>
        <dbReference type="Rhea" id="RHEA:11600"/>
        <dbReference type="ChEBI" id="CHEBI:30616"/>
        <dbReference type="ChEBI" id="CHEBI:58069"/>
        <dbReference type="ChEBI" id="CHEBI:60377"/>
        <dbReference type="ChEBI" id="CHEBI:456216"/>
        <dbReference type="EC" id="2.7.4.25"/>
    </reaction>
</comment>
<evidence type="ECO:0000259" key="9">
    <source>
        <dbReference type="Pfam" id="PF02224"/>
    </source>
</evidence>
<evidence type="ECO:0000256" key="7">
    <source>
        <dbReference type="ARBA" id="ARBA00048478"/>
    </source>
</evidence>
<organism evidence="10 11">
    <name type="scientific">Roseivirga thermotolerans</name>
    <dbReference type="NCBI Taxonomy" id="1758176"/>
    <lineage>
        <taxon>Bacteria</taxon>
        <taxon>Pseudomonadati</taxon>
        <taxon>Bacteroidota</taxon>
        <taxon>Cytophagia</taxon>
        <taxon>Cytophagales</taxon>
        <taxon>Roseivirgaceae</taxon>
        <taxon>Roseivirga</taxon>
    </lineage>
</organism>
<keyword evidence="4 8" id="KW-0418">Kinase</keyword>
<dbReference type="RefSeq" id="WP_308440965.1">
    <property type="nucleotide sequence ID" value="NZ_BNAG01000002.1"/>
</dbReference>
<dbReference type="PANTHER" id="PTHR21299">
    <property type="entry name" value="CYTIDYLATE KINASE/PANTOATE-BETA-ALANINE LIGASE"/>
    <property type="match status" value="1"/>
</dbReference>
<dbReference type="NCBIfam" id="TIGR00017">
    <property type="entry name" value="cmk"/>
    <property type="match status" value="1"/>
</dbReference>
<keyword evidence="8" id="KW-0963">Cytoplasm</keyword>
<reference evidence="11" key="1">
    <citation type="journal article" date="2019" name="Int. J. Syst. Evol. Microbiol.">
        <title>The Global Catalogue of Microorganisms (GCM) 10K type strain sequencing project: providing services to taxonomists for standard genome sequencing and annotation.</title>
        <authorList>
            <consortium name="The Broad Institute Genomics Platform"/>
            <consortium name="The Broad Institute Genome Sequencing Center for Infectious Disease"/>
            <person name="Wu L."/>
            <person name="Ma J."/>
        </authorList>
    </citation>
    <scope>NUCLEOTIDE SEQUENCE [LARGE SCALE GENOMIC DNA]</scope>
    <source>
        <strain evidence="11">CGMCC 1.15111</strain>
    </source>
</reference>
<evidence type="ECO:0000313" key="10">
    <source>
        <dbReference type="EMBL" id="GHE62389.1"/>
    </source>
</evidence>
<evidence type="ECO:0000256" key="3">
    <source>
        <dbReference type="ARBA" id="ARBA00022741"/>
    </source>
</evidence>
<comment type="subcellular location">
    <subcellularLocation>
        <location evidence="8">Cytoplasm</location>
    </subcellularLocation>
</comment>
<feature type="domain" description="Cytidylate kinase" evidence="9">
    <location>
        <begin position="21"/>
        <end position="237"/>
    </location>
</feature>
<keyword evidence="5 8" id="KW-0067">ATP-binding</keyword>
<evidence type="ECO:0000256" key="6">
    <source>
        <dbReference type="ARBA" id="ARBA00047615"/>
    </source>
</evidence>
<keyword evidence="3 8" id="KW-0547">Nucleotide-binding</keyword>
<dbReference type="EMBL" id="BNAG01000002">
    <property type="protein sequence ID" value="GHE62389.1"/>
    <property type="molecule type" value="Genomic_DNA"/>
</dbReference>
<keyword evidence="2 8" id="KW-0808">Transferase</keyword>
<dbReference type="InterPro" id="IPR027417">
    <property type="entry name" value="P-loop_NTPase"/>
</dbReference>
<dbReference type="EC" id="2.7.4.25" evidence="8"/>
<evidence type="ECO:0000256" key="4">
    <source>
        <dbReference type="ARBA" id="ARBA00022777"/>
    </source>
</evidence>
<sequence>MEDKPLNPTFAQTSEMTKINIAIDGLSGCGKSSTAKAVAKALGYKFIDTGAMYRAVTLYMLDKQVDINNPDAVEEALANIRIDFRFDSETQKNETFLNEQNVETAIRSMRVAGQVSQVAAIKAVRKAMVAQQQAMGKDKGVVMDGRDIGSVVFPDAELKVYMTATTKVRARRRQMELAEKGEKADLAEIMENLEKRDRIDSTRSESPLIKVKDAVEIDTSHLKFEEQVQKVLDLAKQRIEAE</sequence>
<dbReference type="InterPro" id="IPR011994">
    <property type="entry name" value="Cytidylate_kinase_dom"/>
</dbReference>
<dbReference type="HAMAP" id="MF_00238">
    <property type="entry name" value="Cytidyl_kinase_type1"/>
    <property type="match status" value="1"/>
</dbReference>
<dbReference type="Gene3D" id="3.40.50.300">
    <property type="entry name" value="P-loop containing nucleotide triphosphate hydrolases"/>
    <property type="match status" value="1"/>
</dbReference>
<feature type="binding site" evidence="8">
    <location>
        <begin position="25"/>
        <end position="33"/>
    </location>
    <ligand>
        <name>ATP</name>
        <dbReference type="ChEBI" id="CHEBI:30616"/>
    </ligand>
</feature>
<dbReference type="Proteomes" id="UP000658258">
    <property type="component" value="Unassembled WGS sequence"/>
</dbReference>
<evidence type="ECO:0000256" key="5">
    <source>
        <dbReference type="ARBA" id="ARBA00022840"/>
    </source>
</evidence>
<evidence type="ECO:0000256" key="1">
    <source>
        <dbReference type="ARBA" id="ARBA00009427"/>
    </source>
</evidence>
<gene>
    <name evidence="8 10" type="primary">cmk</name>
    <name evidence="10" type="ORF">GCM10011340_16970</name>
</gene>
<dbReference type="GO" id="GO:0016301">
    <property type="term" value="F:kinase activity"/>
    <property type="evidence" value="ECO:0007669"/>
    <property type="project" value="UniProtKB-KW"/>
</dbReference>
<dbReference type="Pfam" id="PF02224">
    <property type="entry name" value="Cytidylate_kin"/>
    <property type="match status" value="1"/>
</dbReference>
<evidence type="ECO:0000256" key="8">
    <source>
        <dbReference type="HAMAP-Rule" id="MF_00238"/>
    </source>
</evidence>
<dbReference type="CDD" id="cd02020">
    <property type="entry name" value="CMPK"/>
    <property type="match status" value="1"/>
</dbReference>
<evidence type="ECO:0000256" key="2">
    <source>
        <dbReference type="ARBA" id="ARBA00022679"/>
    </source>
</evidence>
<comment type="catalytic activity">
    <reaction evidence="6 8">
        <text>dCMP + ATP = dCDP + ADP</text>
        <dbReference type="Rhea" id="RHEA:25094"/>
        <dbReference type="ChEBI" id="CHEBI:30616"/>
        <dbReference type="ChEBI" id="CHEBI:57566"/>
        <dbReference type="ChEBI" id="CHEBI:58593"/>
        <dbReference type="ChEBI" id="CHEBI:456216"/>
        <dbReference type="EC" id="2.7.4.25"/>
    </reaction>
</comment>
<dbReference type="SUPFAM" id="SSF52540">
    <property type="entry name" value="P-loop containing nucleoside triphosphate hydrolases"/>
    <property type="match status" value="1"/>
</dbReference>
<keyword evidence="11" id="KW-1185">Reference proteome</keyword>
<comment type="similarity">
    <text evidence="1 8">Belongs to the cytidylate kinase family. Type 1 subfamily.</text>
</comment>
<protein>
    <recommendedName>
        <fullName evidence="8">Cytidylate kinase</fullName>
        <shortName evidence="8">CK</shortName>
        <ecNumber evidence="8">2.7.4.25</ecNumber>
    </recommendedName>
    <alternativeName>
        <fullName evidence="8">Cytidine monophosphate kinase</fullName>
        <shortName evidence="8">CMP kinase</shortName>
    </alternativeName>
</protein>
<comment type="caution">
    <text evidence="10">The sequence shown here is derived from an EMBL/GenBank/DDBJ whole genome shotgun (WGS) entry which is preliminary data.</text>
</comment>
<dbReference type="PANTHER" id="PTHR21299:SF2">
    <property type="entry name" value="CYTIDYLATE KINASE"/>
    <property type="match status" value="1"/>
</dbReference>